<dbReference type="EMBL" id="QYBB01000071">
    <property type="protein sequence ID" value="RYC29100.1"/>
    <property type="molecule type" value="Genomic_DNA"/>
</dbReference>
<gene>
    <name evidence="1" type="ORF">D3273_25835</name>
</gene>
<dbReference type="OrthoDB" id="8468669at2"/>
<dbReference type="Proteomes" id="UP000290759">
    <property type="component" value="Unassembled WGS sequence"/>
</dbReference>
<evidence type="ECO:0000313" key="1">
    <source>
        <dbReference type="EMBL" id="RYC29100.1"/>
    </source>
</evidence>
<evidence type="ECO:0000313" key="2">
    <source>
        <dbReference type="Proteomes" id="UP000290759"/>
    </source>
</evidence>
<reference evidence="1 2" key="1">
    <citation type="submission" date="2018-12" db="EMBL/GenBank/DDBJ databases">
        <authorList>
            <person name="Grouzdev D.S."/>
            <person name="Krutkina M.S."/>
        </authorList>
    </citation>
    <scope>NUCLEOTIDE SEQUENCE [LARGE SCALE GENOMIC DNA]</scope>
    <source>
        <strain evidence="1 2">RmlP026</strain>
    </source>
</reference>
<proteinExistence type="predicted"/>
<organism evidence="1 2">
    <name type="scientific">Lichenibacterium minor</name>
    <dbReference type="NCBI Taxonomy" id="2316528"/>
    <lineage>
        <taxon>Bacteria</taxon>
        <taxon>Pseudomonadati</taxon>
        <taxon>Pseudomonadota</taxon>
        <taxon>Alphaproteobacteria</taxon>
        <taxon>Hyphomicrobiales</taxon>
        <taxon>Lichenihabitantaceae</taxon>
        <taxon>Lichenibacterium</taxon>
    </lineage>
</organism>
<comment type="caution">
    <text evidence="1">The sequence shown here is derived from an EMBL/GenBank/DDBJ whole genome shotgun (WGS) entry which is preliminary data.</text>
</comment>
<reference evidence="1 2" key="2">
    <citation type="submission" date="2019-02" db="EMBL/GenBank/DDBJ databases">
        <title>'Lichenibacterium ramalinii' gen. nov. sp. nov., 'Lichenibacterium minor' gen. nov. sp. nov.</title>
        <authorList>
            <person name="Pankratov T."/>
        </authorList>
    </citation>
    <scope>NUCLEOTIDE SEQUENCE [LARGE SCALE GENOMIC DNA]</scope>
    <source>
        <strain evidence="1 2">RmlP026</strain>
    </source>
</reference>
<dbReference type="AlphaFoldDB" id="A0A4Q2TZB8"/>
<sequence>MTDRATLHVFLLFAQALKASRPFDAIRVFDLLKRLRAEAGLHIDEHMDAAMKASVAAMASRESHSVAVARYTLERVIIELEGMLDMDAA</sequence>
<keyword evidence="2" id="KW-1185">Reference proteome</keyword>
<dbReference type="RefSeq" id="WP_129229837.1">
    <property type="nucleotide sequence ID" value="NZ_QYBB01000071.1"/>
</dbReference>
<accession>A0A4Q2TZB8</accession>
<protein>
    <submittedName>
        <fullName evidence="1">Uncharacterized protein</fullName>
    </submittedName>
</protein>
<name>A0A4Q2TZB8_9HYPH</name>